<dbReference type="InterPro" id="IPR000858">
    <property type="entry name" value="S_locus_glycoprot_dom"/>
</dbReference>
<dbReference type="InterPro" id="IPR003609">
    <property type="entry name" value="Pan_app"/>
</dbReference>
<dbReference type="InterPro" id="IPR036426">
    <property type="entry name" value="Bulb-type_lectin_dom_sf"/>
</dbReference>
<organism evidence="13 14">
    <name type="scientific">Acer negundo</name>
    <name type="common">Box elder</name>
    <dbReference type="NCBI Taxonomy" id="4023"/>
    <lineage>
        <taxon>Eukaryota</taxon>
        <taxon>Viridiplantae</taxon>
        <taxon>Streptophyta</taxon>
        <taxon>Embryophyta</taxon>
        <taxon>Tracheophyta</taxon>
        <taxon>Spermatophyta</taxon>
        <taxon>Magnoliopsida</taxon>
        <taxon>eudicotyledons</taxon>
        <taxon>Gunneridae</taxon>
        <taxon>Pentapetalae</taxon>
        <taxon>rosids</taxon>
        <taxon>malvids</taxon>
        <taxon>Sapindales</taxon>
        <taxon>Sapindaceae</taxon>
        <taxon>Hippocastanoideae</taxon>
        <taxon>Acereae</taxon>
        <taxon>Acer</taxon>
    </lineage>
</organism>
<keyword evidence="6" id="KW-1015">Disulfide bond</keyword>
<dbReference type="GO" id="GO:0016020">
    <property type="term" value="C:membrane"/>
    <property type="evidence" value="ECO:0007669"/>
    <property type="project" value="UniProtKB-SubCell"/>
</dbReference>
<evidence type="ECO:0000256" key="8">
    <source>
        <dbReference type="SAM" id="MobiDB-lite"/>
    </source>
</evidence>
<dbReference type="Gene3D" id="2.90.10.10">
    <property type="entry name" value="Bulb-type lectin domain"/>
    <property type="match status" value="1"/>
</dbReference>
<name>A0AAD5NWP2_ACENE</name>
<evidence type="ECO:0000259" key="12">
    <source>
        <dbReference type="PROSITE" id="PS50948"/>
    </source>
</evidence>
<feature type="domain" description="Apple" evidence="12">
    <location>
        <begin position="329"/>
        <end position="418"/>
    </location>
</feature>
<feature type="signal peptide" evidence="10">
    <location>
        <begin position="1"/>
        <end position="23"/>
    </location>
</feature>
<proteinExistence type="predicted"/>
<comment type="subcellular location">
    <subcellularLocation>
        <location evidence="1">Membrane</location>
        <topology evidence="1">Single-pass membrane protein</topology>
    </subcellularLocation>
</comment>
<protein>
    <submittedName>
        <fullName evidence="13">Uncharacterized protein</fullName>
    </submittedName>
</protein>
<feature type="chain" id="PRO_5041938567" evidence="10">
    <location>
        <begin position="24"/>
        <end position="576"/>
    </location>
</feature>
<dbReference type="SMART" id="SM00108">
    <property type="entry name" value="B_lectin"/>
    <property type="match status" value="1"/>
</dbReference>
<dbReference type="InterPro" id="IPR011009">
    <property type="entry name" value="Kinase-like_dom_sf"/>
</dbReference>
<dbReference type="SUPFAM" id="SSF51110">
    <property type="entry name" value="alpha-D-mannose-specific plant lectins"/>
    <property type="match status" value="1"/>
</dbReference>
<keyword evidence="14" id="KW-1185">Reference proteome</keyword>
<feature type="compositionally biased region" description="Polar residues" evidence="8">
    <location>
        <begin position="559"/>
        <end position="568"/>
    </location>
</feature>
<evidence type="ECO:0000256" key="2">
    <source>
        <dbReference type="ARBA" id="ARBA00022692"/>
    </source>
</evidence>
<dbReference type="PANTHER" id="PTHR32444:SF234">
    <property type="entry name" value="RECEPTOR-LIKE SERINE_THREONINE-PROTEIN KINASE"/>
    <property type="match status" value="1"/>
</dbReference>
<keyword evidence="3 10" id="KW-0732">Signal</keyword>
<dbReference type="Proteomes" id="UP001064489">
    <property type="component" value="Chromosome 3"/>
</dbReference>
<keyword evidence="7" id="KW-0325">Glycoprotein</keyword>
<dbReference type="InterPro" id="IPR021820">
    <property type="entry name" value="S-locus_recpt_kinase_C"/>
</dbReference>
<dbReference type="Pfam" id="PF08276">
    <property type="entry name" value="PAN_2"/>
    <property type="match status" value="1"/>
</dbReference>
<evidence type="ECO:0000256" key="1">
    <source>
        <dbReference type="ARBA" id="ARBA00004167"/>
    </source>
</evidence>
<evidence type="ECO:0000256" key="5">
    <source>
        <dbReference type="ARBA" id="ARBA00023136"/>
    </source>
</evidence>
<gene>
    <name evidence="13" type="ORF">LWI28_013180</name>
</gene>
<evidence type="ECO:0000256" key="3">
    <source>
        <dbReference type="ARBA" id="ARBA00022729"/>
    </source>
</evidence>
<reference evidence="13" key="2">
    <citation type="submission" date="2023-02" db="EMBL/GenBank/DDBJ databases">
        <authorList>
            <person name="Swenson N.G."/>
            <person name="Wegrzyn J.L."/>
            <person name="Mcevoy S.L."/>
        </authorList>
    </citation>
    <scope>NUCLEOTIDE SEQUENCE</scope>
    <source>
        <strain evidence="13">91603</strain>
        <tissue evidence="13">Leaf</tissue>
    </source>
</reference>
<feature type="compositionally biased region" description="Basic and acidic residues" evidence="8">
    <location>
        <begin position="546"/>
        <end position="558"/>
    </location>
</feature>
<dbReference type="GO" id="GO:0004674">
    <property type="term" value="F:protein serine/threonine kinase activity"/>
    <property type="evidence" value="ECO:0007669"/>
    <property type="project" value="InterPro"/>
</dbReference>
<evidence type="ECO:0000256" key="9">
    <source>
        <dbReference type="SAM" id="Phobius"/>
    </source>
</evidence>
<feature type="transmembrane region" description="Helical" evidence="9">
    <location>
        <begin position="432"/>
        <end position="453"/>
    </location>
</feature>
<dbReference type="FunFam" id="2.90.10.10:FF:000001">
    <property type="entry name" value="G-type lectin S-receptor-like serine/threonine-protein kinase"/>
    <property type="match status" value="1"/>
</dbReference>
<dbReference type="EMBL" id="JAJSOW010000100">
    <property type="protein sequence ID" value="KAI9186030.1"/>
    <property type="molecule type" value="Genomic_DNA"/>
</dbReference>
<dbReference type="InterPro" id="IPR001480">
    <property type="entry name" value="Bulb-type_lectin_dom"/>
</dbReference>
<dbReference type="PROSITE" id="PS50948">
    <property type="entry name" value="PAN"/>
    <property type="match status" value="1"/>
</dbReference>
<sequence>MDILSFLLISLKLLFLFYEFAFAIDSISSSESISDGMTLVSIDGRFELGFFSPGSSKSRYLGIMYKKVQVKTVVWVANRSNPINDYSGVLMINSTGSPVVVMSQNKTVVWSANSTKEAKSSVVLQLLNSGNLVLRDEQSSGGSYLWQSFDYPCDTLLPEMKLGWDLKTGLERRLSSWKSPDDPSPGDFTCGVELQGIPEIVMWKGSNKFYRSGPWNGITFSGSPGLRHDSVFEVNFVNNEDELYYTFKMIDKSKFSIIVMNKTEYLRVRLIWSETTQNWNEHSRVPRDNCDNYGRCGAYGNCITTQSPSCQCLEGFKPKSAYEDWSKGCVRNKALNYSKLDGFIKFKWLKLPDATNSWVNKSMNLEQCKVKCLENSTCMAYSNLDIRERGNGCAIWFGDLIDIKQNSNNVQDLFIRMSASELGTKEGPKMKIVVIVATTAAVAGVLLVGYYIYNRRTNLEKSEGKGKTDQKIENLELPLFELDTIANATNNFSFNNKLGEGGFGPVYKGTLVDGQEIAVKRLSNISTQGINDDNALPEPKQPGFLMDRKPQLEPDSSNKPEFTSSNEVTISLLEAR</sequence>
<dbReference type="AlphaFoldDB" id="A0AAD5NWP2"/>
<comment type="caution">
    <text evidence="13">The sequence shown here is derived from an EMBL/GenBank/DDBJ whole genome shotgun (WGS) entry which is preliminary data.</text>
</comment>
<keyword evidence="4 9" id="KW-1133">Transmembrane helix</keyword>
<dbReference type="SUPFAM" id="SSF56112">
    <property type="entry name" value="Protein kinase-like (PK-like)"/>
    <property type="match status" value="1"/>
</dbReference>
<accession>A0AAD5NWP2</accession>
<dbReference type="Gene3D" id="3.30.200.20">
    <property type="entry name" value="Phosphorylase Kinase, domain 1"/>
    <property type="match status" value="1"/>
</dbReference>
<reference evidence="13" key="1">
    <citation type="journal article" date="2022" name="Plant J.">
        <title>Strategies of tolerance reflected in two North American maple genomes.</title>
        <authorList>
            <person name="McEvoy S.L."/>
            <person name="Sezen U.U."/>
            <person name="Trouern-Trend A."/>
            <person name="McMahon S.M."/>
            <person name="Schaberg P.G."/>
            <person name="Yang J."/>
            <person name="Wegrzyn J.L."/>
            <person name="Swenson N.G."/>
        </authorList>
    </citation>
    <scope>NUCLEOTIDE SEQUENCE</scope>
    <source>
        <strain evidence="13">91603</strain>
    </source>
</reference>
<dbReference type="CDD" id="cd01098">
    <property type="entry name" value="PAN_AP_plant"/>
    <property type="match status" value="1"/>
</dbReference>
<evidence type="ECO:0000259" key="11">
    <source>
        <dbReference type="PROSITE" id="PS50927"/>
    </source>
</evidence>
<feature type="region of interest" description="Disordered" evidence="8">
    <location>
        <begin position="528"/>
        <end position="568"/>
    </location>
</feature>
<keyword evidence="5 9" id="KW-0472">Membrane</keyword>
<evidence type="ECO:0000313" key="14">
    <source>
        <dbReference type="Proteomes" id="UP001064489"/>
    </source>
</evidence>
<evidence type="ECO:0000256" key="6">
    <source>
        <dbReference type="ARBA" id="ARBA00023157"/>
    </source>
</evidence>
<dbReference type="SMART" id="SM00473">
    <property type="entry name" value="PAN_AP"/>
    <property type="match status" value="1"/>
</dbReference>
<keyword evidence="2 9" id="KW-0812">Transmembrane</keyword>
<dbReference type="PANTHER" id="PTHR32444">
    <property type="entry name" value="BULB-TYPE LECTIN DOMAIN-CONTAINING PROTEIN"/>
    <property type="match status" value="1"/>
</dbReference>
<evidence type="ECO:0000256" key="7">
    <source>
        <dbReference type="ARBA" id="ARBA00023180"/>
    </source>
</evidence>
<dbReference type="CDD" id="cd00028">
    <property type="entry name" value="B_lectin"/>
    <property type="match status" value="1"/>
</dbReference>
<dbReference type="Pfam" id="PF00954">
    <property type="entry name" value="S_locus_glycop"/>
    <property type="match status" value="1"/>
</dbReference>
<dbReference type="GO" id="GO:0048544">
    <property type="term" value="P:recognition of pollen"/>
    <property type="evidence" value="ECO:0007669"/>
    <property type="project" value="InterPro"/>
</dbReference>
<evidence type="ECO:0000256" key="4">
    <source>
        <dbReference type="ARBA" id="ARBA00022989"/>
    </source>
</evidence>
<evidence type="ECO:0000256" key="10">
    <source>
        <dbReference type="SAM" id="SignalP"/>
    </source>
</evidence>
<feature type="domain" description="Bulb-type lectin" evidence="11">
    <location>
        <begin position="24"/>
        <end position="147"/>
    </location>
</feature>
<dbReference type="Pfam" id="PF01453">
    <property type="entry name" value="B_lectin"/>
    <property type="match status" value="1"/>
</dbReference>
<evidence type="ECO:0000313" key="13">
    <source>
        <dbReference type="EMBL" id="KAI9186030.1"/>
    </source>
</evidence>
<dbReference type="Pfam" id="PF11883">
    <property type="entry name" value="DUF3403"/>
    <property type="match status" value="1"/>
</dbReference>
<dbReference type="PROSITE" id="PS50927">
    <property type="entry name" value="BULB_LECTIN"/>
    <property type="match status" value="1"/>
</dbReference>